<dbReference type="Pfam" id="PF06133">
    <property type="entry name" value="Com_YlbF"/>
    <property type="match status" value="1"/>
</dbReference>
<dbReference type="Gene3D" id="1.20.1500.10">
    <property type="entry name" value="YheA/YmcA-like"/>
    <property type="match status" value="1"/>
</dbReference>
<evidence type="ECO:0000313" key="8">
    <source>
        <dbReference type="Proteomes" id="UP000195798"/>
    </source>
</evidence>
<dbReference type="Proteomes" id="UP000250668">
    <property type="component" value="Unassembled WGS sequence"/>
</dbReference>
<dbReference type="Proteomes" id="UP000195798">
    <property type="component" value="Chromosome"/>
</dbReference>
<dbReference type="EMBL" id="PKKC01000001">
    <property type="protein sequence ID" value="PKZ91854.1"/>
    <property type="molecule type" value="Genomic_DNA"/>
</dbReference>
<dbReference type="OMA" id="YDNANEM"/>
<dbReference type="InterPro" id="IPR010368">
    <property type="entry name" value="Com_YlbF"/>
</dbReference>
<dbReference type="EMBL" id="BEXJ01000004">
    <property type="protein sequence ID" value="GBA97547.1"/>
    <property type="molecule type" value="Genomic_DNA"/>
</dbReference>
<keyword evidence="11" id="KW-1185">Reference proteome</keyword>
<dbReference type="eggNOG" id="COG3679">
    <property type="taxonomic scope" value="Bacteria"/>
</dbReference>
<gene>
    <name evidence="2" type="ORF">CCE30_06970</name>
    <name evidence="5" type="ORF">CYJ86_05075</name>
    <name evidence="4" type="ORF">F8244_00575</name>
    <name evidence="7" type="ORF">FIPPAONL_01535</name>
    <name evidence="6" type="ORF">J3E67_001429</name>
    <name evidence="3" type="ORF">LJCM1025_15940</name>
</gene>
<reference evidence="2 8" key="1">
    <citation type="submission" date="2017-05" db="EMBL/GenBank/DDBJ databases">
        <authorList>
            <person name="Oh N.-S."/>
        </authorList>
    </citation>
    <scope>NUCLEOTIDE SEQUENCE [LARGE SCALE GENOMIC DNA]</scope>
    <source>
        <strain evidence="2 8">4M13</strain>
    </source>
</reference>
<evidence type="ECO:0000313" key="7">
    <source>
        <dbReference type="EMBL" id="TQW14718.1"/>
    </source>
</evidence>
<evidence type="ECO:0000313" key="9">
    <source>
        <dbReference type="Proteomes" id="UP000234740"/>
    </source>
</evidence>
<reference evidence="4 12" key="5">
    <citation type="submission" date="2019-09" db="EMBL/GenBank/DDBJ databases">
        <title>Investigation of probiotic properties of different lactic acid bacteria.</title>
        <authorList>
            <person name="Jaomanjaka F."/>
            <person name="Blanc P."/>
        </authorList>
    </citation>
    <scope>NUCLEOTIDE SEQUENCE [LARGE SCALE GENOMIC DNA]</scope>
    <source>
        <strain evidence="4 12">BIO6369</strain>
    </source>
</reference>
<dbReference type="Proteomes" id="UP000460112">
    <property type="component" value="Unassembled WGS sequence"/>
</dbReference>
<evidence type="ECO:0000313" key="2">
    <source>
        <dbReference type="EMBL" id="ART98647.1"/>
    </source>
</evidence>
<evidence type="ECO:0000313" key="12">
    <source>
        <dbReference type="Proteomes" id="UP000460112"/>
    </source>
</evidence>
<dbReference type="SMR" id="A0A133P4H3"/>
<evidence type="ECO:0000256" key="1">
    <source>
        <dbReference type="HAMAP-Rule" id="MF_01526"/>
    </source>
</evidence>
<dbReference type="STRING" id="324831.LGAS_1451"/>
<dbReference type="Proteomes" id="UP000663932">
    <property type="component" value="Chromosome"/>
</dbReference>
<reference evidence="3 10" key="3">
    <citation type="journal article" date="2018" name="Int. J. Syst. Evol. Microbiol.">
        <title>Lactobacillus paragasseri sp. nov., a sister taxon of Lactobacillus gasseri, based on whole-genome sequence analyses.</title>
        <authorList>
            <person name="Tanizawa Y."/>
            <person name="Tada I."/>
            <person name="Kobayashi H."/>
            <person name="Endo A."/>
            <person name="Maeno S."/>
            <person name="Toyoda A."/>
            <person name="Arita M."/>
            <person name="Nakamura Y."/>
            <person name="Sakamoto M."/>
            <person name="Ohkuma M."/>
            <person name="Tohno M."/>
        </authorList>
    </citation>
    <scope>NUCLEOTIDE SEQUENCE [LARGE SCALE GENOMIC DNA]</scope>
    <source>
        <strain evidence="3 10">JCM 1025</strain>
    </source>
</reference>
<dbReference type="RefSeq" id="WP_003646880.1">
    <property type="nucleotide sequence ID" value="NZ_BEXJ01000004.1"/>
</dbReference>
<evidence type="ECO:0000313" key="10">
    <source>
        <dbReference type="Proteomes" id="UP000250668"/>
    </source>
</evidence>
<sequence>MVNIYDNANQMAKDLQETEQFKDLKKSLENLKNKPESLDLYQRMDKLQQQILAAQNSGQPLSDDVKKEYQKINEEVRNNDELKDMITKEQALFQMINDVQQAMTKPIGDLYDDLKAK</sequence>
<reference evidence="7 11" key="4">
    <citation type="submission" date="2019-04" db="EMBL/GenBank/DDBJ databases">
        <title>Lactobacillus gasseri 7171 assembly.</title>
        <authorList>
            <person name="Joris B.R."/>
            <person name="Giguere D."/>
        </authorList>
    </citation>
    <scope>NUCLEOTIDE SEQUENCE [LARGE SCALE GENOMIC DNA]</scope>
    <source>
        <strain evidence="7 11">7171</strain>
    </source>
</reference>
<organism evidence="4 12">
    <name type="scientific">Lactobacillus gasseri</name>
    <dbReference type="NCBI Taxonomy" id="1596"/>
    <lineage>
        <taxon>Bacteria</taxon>
        <taxon>Bacillati</taxon>
        <taxon>Bacillota</taxon>
        <taxon>Bacilli</taxon>
        <taxon>Lactobacillales</taxon>
        <taxon>Lactobacillaceae</taxon>
        <taxon>Lactobacillus</taxon>
    </lineage>
</organism>
<dbReference type="EMBL" id="CP021427">
    <property type="protein sequence ID" value="ART98647.1"/>
    <property type="molecule type" value="Genomic_DNA"/>
</dbReference>
<evidence type="ECO:0000313" key="3">
    <source>
        <dbReference type="EMBL" id="GBA97547.1"/>
    </source>
</evidence>
<evidence type="ECO:0000313" key="11">
    <source>
        <dbReference type="Proteomes" id="UP000316012"/>
    </source>
</evidence>
<dbReference type="Proteomes" id="UP000316012">
    <property type="component" value="Unassembled WGS sequence"/>
</dbReference>
<dbReference type="InterPro" id="IPR023378">
    <property type="entry name" value="YheA/YmcA-like_dom_sf"/>
</dbReference>
<protein>
    <recommendedName>
        <fullName evidence="1">UPF0342 protein CCE30_06970</fullName>
    </recommendedName>
</protein>
<evidence type="ECO:0000313" key="5">
    <source>
        <dbReference type="EMBL" id="PKZ91854.1"/>
    </source>
</evidence>
<reference evidence="6" key="6">
    <citation type="submission" date="2021-03" db="EMBL/GenBank/DDBJ databases">
        <title>Whole genome sequence of Lactobacillus gasseri HL75.</title>
        <authorList>
            <person name="Kim J.-M."/>
            <person name="Chung S.H."/>
            <person name="Kim J.-S."/>
        </authorList>
    </citation>
    <scope>NUCLEOTIDE SEQUENCE</scope>
    <source>
        <strain evidence="6">HL75</strain>
    </source>
</reference>
<accession>A0A133P4H3</accession>
<reference evidence="5 9" key="2">
    <citation type="submission" date="2017-12" db="EMBL/GenBank/DDBJ databases">
        <title>Phylogenetic diversity of female urinary microbiome.</title>
        <authorList>
            <person name="Thomas-White K."/>
            <person name="Wolfe A.J."/>
        </authorList>
    </citation>
    <scope>NUCLEOTIDE SEQUENCE [LARGE SCALE GENOMIC DNA]</scope>
    <source>
        <strain evidence="5 9">UMB0099</strain>
    </source>
</reference>
<dbReference type="GeneID" id="48925455"/>
<dbReference type="EMBL" id="WBOA01000001">
    <property type="protein sequence ID" value="KAB1951023.1"/>
    <property type="molecule type" value="Genomic_DNA"/>
</dbReference>
<dbReference type="HAMAP" id="MF_01526">
    <property type="entry name" value="UPF0342"/>
    <property type="match status" value="1"/>
</dbReference>
<dbReference type="EMBL" id="CP071801">
    <property type="protein sequence ID" value="QTD67051.1"/>
    <property type="molecule type" value="Genomic_DNA"/>
</dbReference>
<dbReference type="SUPFAM" id="SSF158622">
    <property type="entry name" value="YheA/YmcA-like"/>
    <property type="match status" value="1"/>
</dbReference>
<proteinExistence type="inferred from homology"/>
<dbReference type="AlphaFoldDB" id="A0A133P4H3"/>
<name>A0A133P4H3_LACGS</name>
<comment type="similarity">
    <text evidence="1">Belongs to the UPF0342 family.</text>
</comment>
<dbReference type="EMBL" id="SRMD01000090">
    <property type="protein sequence ID" value="TQW14718.1"/>
    <property type="molecule type" value="Genomic_DNA"/>
</dbReference>
<evidence type="ECO:0000313" key="4">
    <source>
        <dbReference type="EMBL" id="KAB1951023.1"/>
    </source>
</evidence>
<dbReference type="Proteomes" id="UP000234740">
    <property type="component" value="Unassembled WGS sequence"/>
</dbReference>
<dbReference type="OrthoDB" id="9811402at2"/>
<evidence type="ECO:0000313" key="6">
    <source>
        <dbReference type="EMBL" id="QTD67051.1"/>
    </source>
</evidence>